<protein>
    <recommendedName>
        <fullName evidence="2">Type III secretion system (T3SS) negative regulator GrlR</fullName>
    </recommendedName>
</protein>
<dbReference type="InterPro" id="IPR043019">
    <property type="entry name" value="GrlR_sf"/>
</dbReference>
<accession>A0A1S7LJ03</accession>
<dbReference type="EMBL" id="LO017727">
    <property type="protein sequence ID" value="CRH06373.1"/>
    <property type="molecule type" value="Genomic_DNA"/>
</dbReference>
<name>A0A1S7LJ03_MAGMO</name>
<evidence type="ECO:0008006" key="2">
    <source>
        <dbReference type="Google" id="ProtNLM"/>
    </source>
</evidence>
<sequence length="111" mass="11976">MIDALYDVEFVSNVKTGGHGIVIFHDGLVMGGNASFVYMGTYGIDDGLISAKISCKNDIGVMATIFGDPIEFSFTLTGKVGDEEEIVLKGALIDDPTKLVFMKLNRRAELP</sequence>
<dbReference type="AlphaFoldDB" id="A0A1S7LJ03"/>
<dbReference type="Gene3D" id="2.40.128.380">
    <property type="entry name" value="T3SS negative regulator GrlR"/>
    <property type="match status" value="1"/>
</dbReference>
<organism evidence="1">
    <name type="scientific">Magnetococcus massalia (strain MO-1)</name>
    <dbReference type="NCBI Taxonomy" id="451514"/>
    <lineage>
        <taxon>Bacteria</taxon>
        <taxon>Pseudomonadati</taxon>
        <taxon>Pseudomonadota</taxon>
        <taxon>Magnetococcia</taxon>
        <taxon>Magnetococcales</taxon>
        <taxon>Magnetococcaceae</taxon>
        <taxon>Magnetococcus</taxon>
    </lineage>
</organism>
<reference evidence="1" key="1">
    <citation type="submission" date="2015-04" db="EMBL/GenBank/DDBJ databases">
        <authorList>
            <person name="Syromyatnikov M.Y."/>
            <person name="Popov V.N."/>
        </authorList>
    </citation>
    <scope>NUCLEOTIDE SEQUENCE</scope>
    <source>
        <strain evidence="1">MO-1</strain>
    </source>
</reference>
<gene>
    <name evidence="1" type="ORF">MAGMO_2208</name>
</gene>
<evidence type="ECO:0000313" key="1">
    <source>
        <dbReference type="EMBL" id="CRH06373.1"/>
    </source>
</evidence>
<proteinExistence type="predicted"/>